<organism evidence="2 3">
    <name type="scientific">Desulfonema magnum</name>
    <dbReference type="NCBI Taxonomy" id="45655"/>
    <lineage>
        <taxon>Bacteria</taxon>
        <taxon>Pseudomonadati</taxon>
        <taxon>Thermodesulfobacteriota</taxon>
        <taxon>Desulfobacteria</taxon>
        <taxon>Desulfobacterales</taxon>
        <taxon>Desulfococcaceae</taxon>
        <taxon>Desulfonema</taxon>
    </lineage>
</organism>
<dbReference type="AlphaFoldDB" id="A0A975BMS6"/>
<gene>
    <name evidence="2" type="ORF">dnm_038120</name>
</gene>
<dbReference type="KEGG" id="dmm:dnm_038120"/>
<dbReference type="Proteomes" id="UP000663722">
    <property type="component" value="Chromosome"/>
</dbReference>
<proteinExistence type="predicted"/>
<keyword evidence="3" id="KW-1185">Reference proteome</keyword>
<dbReference type="InterPro" id="IPR013424">
    <property type="entry name" value="Ice-binding_C"/>
</dbReference>
<dbReference type="RefSeq" id="WP_207682826.1">
    <property type="nucleotide sequence ID" value="NZ_CP061800.1"/>
</dbReference>
<reference evidence="2" key="1">
    <citation type="journal article" date="2021" name="Microb. Physiol.">
        <title>Proteogenomic Insights into the Physiology of Marine, Sulfate-Reducing, Filamentous Desulfonema limicola and Desulfonema magnum.</title>
        <authorList>
            <person name="Schnaars V."/>
            <person name="Wohlbrand L."/>
            <person name="Scheve S."/>
            <person name="Hinrichs C."/>
            <person name="Reinhardt R."/>
            <person name="Rabus R."/>
        </authorList>
    </citation>
    <scope>NUCLEOTIDE SEQUENCE</scope>
    <source>
        <strain evidence="2">4be13</strain>
    </source>
</reference>
<evidence type="ECO:0000313" key="2">
    <source>
        <dbReference type="EMBL" id="QTA87775.1"/>
    </source>
</evidence>
<protein>
    <submittedName>
        <fullName evidence="2">PEP-CTERM protein-sorting domain-containing protein</fullName>
    </submittedName>
</protein>
<dbReference type="Pfam" id="PF07589">
    <property type="entry name" value="PEP-CTERM"/>
    <property type="match status" value="1"/>
</dbReference>
<name>A0A975BMS6_9BACT</name>
<evidence type="ECO:0000313" key="3">
    <source>
        <dbReference type="Proteomes" id="UP000663722"/>
    </source>
</evidence>
<sequence length="326" mass="34935">MKKIAMLLVSGIMFISLLISNAWALEFTYQYDRSNDASGGSTYEVYRMGYAYDDSNLYFNMITGLPQTGGIYHDINVGAGDLYINVGGSHTDGYDGSGLEADYTSGNVFGLALNSHEGDINEDLAGYSNLYKDGGDDGYDWSPVQEGHLYDLAIFSTGLYEGYGNANKVGGATTDGGADPFGGANNLPVHIAEYGEDLGYQGDVTWEWKTKTKTKVEYVNKNGKVRTKNVWIDDRPVINEAGNKKAAYEVNAVMALDALGLEGGGAFEFWWTMECGNDGIMMAGNIAAPAGGGGGSAATPEPATMFLLGCGMIGLALLRKRFNKRS</sequence>
<feature type="domain" description="Ice-binding protein C-terminal" evidence="1">
    <location>
        <begin position="298"/>
        <end position="320"/>
    </location>
</feature>
<accession>A0A975BMS6</accession>
<evidence type="ECO:0000259" key="1">
    <source>
        <dbReference type="Pfam" id="PF07589"/>
    </source>
</evidence>
<dbReference type="NCBIfam" id="TIGR02595">
    <property type="entry name" value="PEP_CTERM"/>
    <property type="match status" value="1"/>
</dbReference>
<dbReference type="EMBL" id="CP061800">
    <property type="protein sequence ID" value="QTA87775.1"/>
    <property type="molecule type" value="Genomic_DNA"/>
</dbReference>